<dbReference type="PRINTS" id="PR00081">
    <property type="entry name" value="GDHRDH"/>
</dbReference>
<comment type="similarity">
    <text evidence="1">Belongs to the short-chain dehydrogenases/reductases (SDR) family.</text>
</comment>
<sequence>MSWTSHDIPPQDGKVAVVTGANGGLGLATATALAGRGAHVVMAARDQAKAAAARDRLLTAHPTASVELVELDLGSLASVERAARRILAAHPIVDLLINNAGVMAMPQRRTADGFESQLGINHLGHWALTAHLLPAVLRAPAARVVTVTSGAQHMGRPLNPEDPFLDRRYDPWRAYSNSKLANRHFAQGLDRRFRAAGVPARALTAHPGLTNSDLQSHTVAEGGGGAMGGFFLALTRRIGMSVEGGALCELRAATDPRAEGGTMYGPRWTSAGPPVRRRLIRPGSDRAIATLWAVSRDLTGLDIEVTSTLPASRP</sequence>
<evidence type="ECO:0000313" key="3">
    <source>
        <dbReference type="EMBL" id="MFF5288210.1"/>
    </source>
</evidence>
<keyword evidence="4" id="KW-1185">Reference proteome</keyword>
<dbReference type="SUPFAM" id="SSF51735">
    <property type="entry name" value="NAD(P)-binding Rossmann-fold domains"/>
    <property type="match status" value="1"/>
</dbReference>
<reference evidence="3 4" key="1">
    <citation type="submission" date="2024-10" db="EMBL/GenBank/DDBJ databases">
        <title>The Natural Products Discovery Center: Release of the First 8490 Sequenced Strains for Exploring Actinobacteria Biosynthetic Diversity.</title>
        <authorList>
            <person name="Kalkreuter E."/>
            <person name="Kautsar S.A."/>
            <person name="Yang D."/>
            <person name="Bader C.D."/>
            <person name="Teijaro C.N."/>
            <person name="Fluegel L."/>
            <person name="Davis C.M."/>
            <person name="Simpson J.R."/>
            <person name="Lauterbach L."/>
            <person name="Steele A.D."/>
            <person name="Gui C."/>
            <person name="Meng S."/>
            <person name="Li G."/>
            <person name="Viehrig K."/>
            <person name="Ye F."/>
            <person name="Su P."/>
            <person name="Kiefer A.F."/>
            <person name="Nichols A."/>
            <person name="Cepeda A.J."/>
            <person name="Yan W."/>
            <person name="Fan B."/>
            <person name="Jiang Y."/>
            <person name="Adhikari A."/>
            <person name="Zheng C.-J."/>
            <person name="Schuster L."/>
            <person name="Cowan T.M."/>
            <person name="Smanski M.J."/>
            <person name="Chevrette M.G."/>
            <person name="De Carvalho L.P.S."/>
            <person name="Shen B."/>
        </authorList>
    </citation>
    <scope>NUCLEOTIDE SEQUENCE [LARGE SCALE GENOMIC DNA]</scope>
    <source>
        <strain evidence="3 4">NPDC000087</strain>
    </source>
</reference>
<dbReference type="RefSeq" id="WP_020518644.1">
    <property type="nucleotide sequence ID" value="NZ_JBIAZU010000001.1"/>
</dbReference>
<dbReference type="Gene3D" id="3.40.50.720">
    <property type="entry name" value="NAD(P)-binding Rossmann-like Domain"/>
    <property type="match status" value="1"/>
</dbReference>
<keyword evidence="2" id="KW-0560">Oxidoreductase</keyword>
<protein>
    <submittedName>
        <fullName evidence="3">Oxidoreductase</fullName>
    </submittedName>
</protein>
<dbReference type="PANTHER" id="PTHR24320">
    <property type="entry name" value="RETINOL DEHYDROGENASE"/>
    <property type="match status" value="1"/>
</dbReference>
<gene>
    <name evidence="3" type="ORF">ACFY35_02160</name>
</gene>
<dbReference type="PANTHER" id="PTHR24320:SF148">
    <property type="entry name" value="NAD(P)-BINDING ROSSMANN-FOLD SUPERFAMILY PROTEIN"/>
    <property type="match status" value="1"/>
</dbReference>
<evidence type="ECO:0000313" key="4">
    <source>
        <dbReference type="Proteomes" id="UP001602245"/>
    </source>
</evidence>
<name>A0ABW6W7F8_9ACTN</name>
<comment type="caution">
    <text evidence="3">The sequence shown here is derived from an EMBL/GenBank/DDBJ whole genome shotgun (WGS) entry which is preliminary data.</text>
</comment>
<evidence type="ECO:0000256" key="1">
    <source>
        <dbReference type="ARBA" id="ARBA00006484"/>
    </source>
</evidence>
<dbReference type="EMBL" id="JBIAZU010000001">
    <property type="protein sequence ID" value="MFF5288210.1"/>
    <property type="molecule type" value="Genomic_DNA"/>
</dbReference>
<dbReference type="Proteomes" id="UP001602245">
    <property type="component" value="Unassembled WGS sequence"/>
</dbReference>
<organism evidence="3 4">
    <name type="scientific">Paractinoplanes globisporus</name>
    <dbReference type="NCBI Taxonomy" id="113565"/>
    <lineage>
        <taxon>Bacteria</taxon>
        <taxon>Bacillati</taxon>
        <taxon>Actinomycetota</taxon>
        <taxon>Actinomycetes</taxon>
        <taxon>Micromonosporales</taxon>
        <taxon>Micromonosporaceae</taxon>
        <taxon>Paractinoplanes</taxon>
    </lineage>
</organism>
<proteinExistence type="inferred from homology"/>
<evidence type="ECO:0000256" key="2">
    <source>
        <dbReference type="ARBA" id="ARBA00023002"/>
    </source>
</evidence>
<dbReference type="NCBIfam" id="NF004846">
    <property type="entry name" value="PRK06197.1"/>
    <property type="match status" value="1"/>
</dbReference>
<dbReference type="Pfam" id="PF00106">
    <property type="entry name" value="adh_short"/>
    <property type="match status" value="1"/>
</dbReference>
<dbReference type="InterPro" id="IPR002347">
    <property type="entry name" value="SDR_fam"/>
</dbReference>
<dbReference type="InterPro" id="IPR036291">
    <property type="entry name" value="NAD(P)-bd_dom_sf"/>
</dbReference>
<accession>A0ABW6W7F8</accession>